<dbReference type="CDD" id="cd14343">
    <property type="entry name" value="UBA_F100B_like"/>
    <property type="match status" value="1"/>
</dbReference>
<sequence>MDPLREQVMINQFVLAAGCAREQARQFLQATHWQFEMALSLFFQEVAIPSCAQGAGTPFGQITPCNTPATPPNFPEALAAFSKMSAGEKTPTGMSPSQNGLQQSSTTTVAQHHGVRCSISGNTQQQVVPSQQQFGLGELQR</sequence>
<feature type="region of interest" description="Disordered" evidence="2">
    <location>
        <begin position="86"/>
        <end position="107"/>
    </location>
</feature>
<evidence type="ECO:0000256" key="2">
    <source>
        <dbReference type="SAM" id="MobiDB-lite"/>
    </source>
</evidence>
<dbReference type="InterPro" id="IPR009060">
    <property type="entry name" value="UBA-like_sf"/>
</dbReference>
<protein>
    <submittedName>
        <fullName evidence="5">UBA-like domain-containing protein 2</fullName>
    </submittedName>
</protein>
<feature type="region of interest" description="Disordered" evidence="2">
    <location>
        <begin position="120"/>
        <end position="141"/>
    </location>
</feature>
<feature type="compositionally biased region" description="Polar residues" evidence="2">
    <location>
        <begin position="92"/>
        <end position="107"/>
    </location>
</feature>
<comment type="similarity">
    <text evidence="1">Belongs to the UBALD family.</text>
</comment>
<gene>
    <name evidence="5" type="primary">LOC107072544</name>
</gene>
<dbReference type="RefSeq" id="XP_015188059.1">
    <property type="nucleotide sequence ID" value="XM_015332573.1"/>
</dbReference>
<proteinExistence type="inferred from homology"/>
<feature type="compositionally biased region" description="Low complexity" evidence="2">
    <location>
        <begin position="124"/>
        <end position="133"/>
    </location>
</feature>
<feature type="domain" description="UBA-like" evidence="3">
    <location>
        <begin position="5"/>
        <end position="48"/>
    </location>
</feature>
<evidence type="ECO:0000313" key="4">
    <source>
        <dbReference type="Proteomes" id="UP000694924"/>
    </source>
</evidence>
<dbReference type="PANTHER" id="PTHR31993:SF4">
    <property type="entry name" value="UBA-LIKE DOMAIN-CONTAINING PROTEIN"/>
    <property type="match status" value="1"/>
</dbReference>
<evidence type="ECO:0000256" key="1">
    <source>
        <dbReference type="ARBA" id="ARBA00006090"/>
    </source>
</evidence>
<dbReference type="Gene3D" id="1.10.8.10">
    <property type="entry name" value="DNA helicase RuvA subunit, C-terminal domain"/>
    <property type="match status" value="1"/>
</dbReference>
<name>A0ABM1J6H1_POLDO</name>
<dbReference type="SUPFAM" id="SSF46934">
    <property type="entry name" value="UBA-like"/>
    <property type="match status" value="1"/>
</dbReference>
<keyword evidence="4" id="KW-1185">Reference proteome</keyword>
<dbReference type="GeneID" id="107072544"/>
<dbReference type="InterPro" id="IPR039310">
    <property type="entry name" value="UBALD1/2"/>
</dbReference>
<dbReference type="Proteomes" id="UP000694924">
    <property type="component" value="Unplaced"/>
</dbReference>
<dbReference type="Pfam" id="PF22566">
    <property type="entry name" value="UBA_8"/>
    <property type="match status" value="1"/>
</dbReference>
<evidence type="ECO:0000313" key="5">
    <source>
        <dbReference type="RefSeq" id="XP_015188059.1"/>
    </source>
</evidence>
<organism evidence="4 5">
    <name type="scientific">Polistes dominula</name>
    <name type="common">European paper wasp</name>
    <name type="synonym">Vespa dominula</name>
    <dbReference type="NCBI Taxonomy" id="743375"/>
    <lineage>
        <taxon>Eukaryota</taxon>
        <taxon>Metazoa</taxon>
        <taxon>Ecdysozoa</taxon>
        <taxon>Arthropoda</taxon>
        <taxon>Hexapoda</taxon>
        <taxon>Insecta</taxon>
        <taxon>Pterygota</taxon>
        <taxon>Neoptera</taxon>
        <taxon>Endopterygota</taxon>
        <taxon>Hymenoptera</taxon>
        <taxon>Apocrita</taxon>
        <taxon>Aculeata</taxon>
        <taxon>Vespoidea</taxon>
        <taxon>Vespidae</taxon>
        <taxon>Polistinae</taxon>
        <taxon>Polistini</taxon>
        <taxon>Polistes</taxon>
    </lineage>
</organism>
<dbReference type="InterPro" id="IPR054109">
    <property type="entry name" value="UBA_8"/>
</dbReference>
<dbReference type="PROSITE" id="PS51257">
    <property type="entry name" value="PROKAR_LIPOPROTEIN"/>
    <property type="match status" value="1"/>
</dbReference>
<dbReference type="PANTHER" id="PTHR31993">
    <property type="entry name" value="UBA-LIKE DOMAIN-CONTAINING PROTEIN 2"/>
    <property type="match status" value="1"/>
</dbReference>
<accession>A0ABM1J6H1</accession>
<evidence type="ECO:0000259" key="3">
    <source>
        <dbReference type="Pfam" id="PF22566"/>
    </source>
</evidence>
<reference evidence="5" key="1">
    <citation type="submission" date="2025-08" db="UniProtKB">
        <authorList>
            <consortium name="RefSeq"/>
        </authorList>
    </citation>
    <scope>IDENTIFICATION</scope>
    <source>
        <tissue evidence="5">Whole body</tissue>
    </source>
</reference>